<sequence>MIDRDQVLLESTRTHRDRVASAVLFGTLDARRKAPTNAGRFVGSVVLAAVVCVGCLGFSFVVDLLDQRRQNQAVESLTAAMAANPLPESEDLVAEPGTGFLRDARTGHLVDPRTGFEVDEATGYVRSPDGRLLDPRTGWFIDPGSGHLTDPASGVTVDPSTMRVVEEDR</sequence>
<keyword evidence="1" id="KW-0472">Membrane</keyword>
<keyword evidence="1" id="KW-1133">Transmembrane helix</keyword>
<keyword evidence="3" id="KW-1185">Reference proteome</keyword>
<organism evidence="2 3">
    <name type="scientific">Cellulomonas dongxiuzhuiae</name>
    <dbReference type="NCBI Taxonomy" id="2819979"/>
    <lineage>
        <taxon>Bacteria</taxon>
        <taxon>Bacillati</taxon>
        <taxon>Actinomycetota</taxon>
        <taxon>Actinomycetes</taxon>
        <taxon>Micrococcales</taxon>
        <taxon>Cellulomonadaceae</taxon>
        <taxon>Cellulomonas</taxon>
    </lineage>
</organism>
<keyword evidence="1" id="KW-0812">Transmembrane</keyword>
<name>A0ABX8GLM2_9CELL</name>
<evidence type="ECO:0000313" key="2">
    <source>
        <dbReference type="EMBL" id="QWC16576.1"/>
    </source>
</evidence>
<evidence type="ECO:0000313" key="3">
    <source>
        <dbReference type="Proteomes" id="UP000679335"/>
    </source>
</evidence>
<dbReference type="Proteomes" id="UP000679335">
    <property type="component" value="Chromosome"/>
</dbReference>
<reference evidence="2 3" key="1">
    <citation type="submission" date="2021-05" db="EMBL/GenBank/DDBJ databases">
        <title>Novel species in genus Cellulomonas.</title>
        <authorList>
            <person name="Zhang G."/>
        </authorList>
    </citation>
    <scope>NUCLEOTIDE SEQUENCE [LARGE SCALE GENOMIC DNA]</scope>
    <source>
        <strain evidence="3">zg-ZUI157</strain>
    </source>
</reference>
<dbReference type="RefSeq" id="WP_208197140.1">
    <property type="nucleotide sequence ID" value="NZ_CP076023.1"/>
</dbReference>
<protein>
    <recommendedName>
        <fullName evidence="4">OCRE domain-containing protein</fullName>
    </recommendedName>
</protein>
<accession>A0ABX8GLM2</accession>
<evidence type="ECO:0000256" key="1">
    <source>
        <dbReference type="SAM" id="Phobius"/>
    </source>
</evidence>
<gene>
    <name evidence="2" type="ORF">KKR89_02605</name>
</gene>
<proteinExistence type="predicted"/>
<evidence type="ECO:0008006" key="4">
    <source>
        <dbReference type="Google" id="ProtNLM"/>
    </source>
</evidence>
<dbReference type="EMBL" id="CP076023">
    <property type="protein sequence ID" value="QWC16576.1"/>
    <property type="molecule type" value="Genomic_DNA"/>
</dbReference>
<feature type="transmembrane region" description="Helical" evidence="1">
    <location>
        <begin position="41"/>
        <end position="62"/>
    </location>
</feature>